<gene>
    <name evidence="1" type="ORF">ACFP2T_16540</name>
</gene>
<accession>A0ABW1K7J8</accession>
<dbReference type="EMBL" id="JBHSPR010000010">
    <property type="protein sequence ID" value="MFC6017811.1"/>
    <property type="molecule type" value="Genomic_DNA"/>
</dbReference>
<name>A0ABW1K7J8_9ACTN</name>
<keyword evidence="2" id="KW-1185">Reference proteome</keyword>
<sequence length="101" mass="10524">MYQIAGRVQLSDGEHRTSGDSCTSIRQDLQPGGQIVVVDGTGAAVAYADLDPATVVDGRCGLSFALRVPAGGGTYGIDVAGYGQLRYSETELQDLMELTIG</sequence>
<organism evidence="1 2">
    <name type="scientific">Plantactinospora solaniradicis</name>
    <dbReference type="NCBI Taxonomy" id="1723736"/>
    <lineage>
        <taxon>Bacteria</taxon>
        <taxon>Bacillati</taxon>
        <taxon>Actinomycetota</taxon>
        <taxon>Actinomycetes</taxon>
        <taxon>Micromonosporales</taxon>
        <taxon>Micromonosporaceae</taxon>
        <taxon>Plantactinospora</taxon>
    </lineage>
</organism>
<proteinExistence type="predicted"/>
<dbReference type="RefSeq" id="WP_377422361.1">
    <property type="nucleotide sequence ID" value="NZ_JBHSPR010000010.1"/>
</dbReference>
<protein>
    <submittedName>
        <fullName evidence="1">Uncharacterized protein</fullName>
    </submittedName>
</protein>
<comment type="caution">
    <text evidence="1">The sequence shown here is derived from an EMBL/GenBank/DDBJ whole genome shotgun (WGS) entry which is preliminary data.</text>
</comment>
<reference evidence="2" key="1">
    <citation type="journal article" date="2019" name="Int. J. Syst. Evol. Microbiol.">
        <title>The Global Catalogue of Microorganisms (GCM) 10K type strain sequencing project: providing services to taxonomists for standard genome sequencing and annotation.</title>
        <authorList>
            <consortium name="The Broad Institute Genomics Platform"/>
            <consortium name="The Broad Institute Genome Sequencing Center for Infectious Disease"/>
            <person name="Wu L."/>
            <person name="Ma J."/>
        </authorList>
    </citation>
    <scope>NUCLEOTIDE SEQUENCE [LARGE SCALE GENOMIC DNA]</scope>
    <source>
        <strain evidence="2">ZS-35-S2</strain>
    </source>
</reference>
<evidence type="ECO:0000313" key="2">
    <source>
        <dbReference type="Proteomes" id="UP001596203"/>
    </source>
</evidence>
<evidence type="ECO:0000313" key="1">
    <source>
        <dbReference type="EMBL" id="MFC6017811.1"/>
    </source>
</evidence>
<dbReference type="Proteomes" id="UP001596203">
    <property type="component" value="Unassembled WGS sequence"/>
</dbReference>